<dbReference type="VEuPathDB" id="FungiDB:BLGHR1_15926"/>
<name>A0A383UZF5_BLUHO</name>
<organism evidence="1 2">
    <name type="scientific">Blumeria hordei</name>
    <name type="common">Barley powdery mildew</name>
    <name type="synonym">Blumeria graminis f. sp. hordei</name>
    <dbReference type="NCBI Taxonomy" id="2867405"/>
    <lineage>
        <taxon>Eukaryota</taxon>
        <taxon>Fungi</taxon>
        <taxon>Dikarya</taxon>
        <taxon>Ascomycota</taxon>
        <taxon>Pezizomycotina</taxon>
        <taxon>Leotiomycetes</taxon>
        <taxon>Erysiphales</taxon>
        <taxon>Erysiphaceae</taxon>
        <taxon>Blumeria</taxon>
    </lineage>
</organism>
<protein>
    <submittedName>
        <fullName evidence="1">Uncharacterized protein</fullName>
    </submittedName>
</protein>
<dbReference type="Proteomes" id="UP000275772">
    <property type="component" value="Unassembled WGS sequence"/>
</dbReference>
<dbReference type="EMBL" id="UNSH01000072">
    <property type="protein sequence ID" value="SZF05126.1"/>
    <property type="molecule type" value="Genomic_DNA"/>
</dbReference>
<accession>A0A383UZF5</accession>
<gene>
    <name evidence="1" type="ORF">BLGHR1_15926</name>
</gene>
<evidence type="ECO:0000313" key="1">
    <source>
        <dbReference type="EMBL" id="SZF05126.1"/>
    </source>
</evidence>
<dbReference type="AlphaFoldDB" id="A0A383UZF5"/>
<sequence>MDLHCKRQRNDSRIGQQALPLGRNRKEFLEAFRPLTPTLTPGVLSKRRLEIRDRPRCPHPSTLVRP</sequence>
<proteinExistence type="predicted"/>
<evidence type="ECO:0000313" key="2">
    <source>
        <dbReference type="Proteomes" id="UP000275772"/>
    </source>
</evidence>
<reference evidence="1 2" key="1">
    <citation type="submission" date="2017-11" db="EMBL/GenBank/DDBJ databases">
        <authorList>
            <person name="Kracher B."/>
        </authorList>
    </citation>
    <scope>NUCLEOTIDE SEQUENCE [LARGE SCALE GENOMIC DNA]</scope>
    <source>
        <strain evidence="1 2">RACE1</strain>
    </source>
</reference>